<evidence type="ECO:0000313" key="2">
    <source>
        <dbReference type="Proteomes" id="UP000254150"/>
    </source>
</evidence>
<sequence length="88" mass="10349">MKKRVQFTEQVVRFRDYIPPADREKFQRLVGRVAADPEGAGSFLAYMNDTATREIWEDRLMIHYVVTRFFVVVIEADIYDASRGFNEV</sequence>
<protein>
    <submittedName>
        <fullName evidence="1">Uncharacterized protein</fullName>
    </submittedName>
</protein>
<dbReference type="RefSeq" id="WP_207205584.1">
    <property type="nucleotide sequence ID" value="NZ_UHID01000007.1"/>
</dbReference>
<evidence type="ECO:0000313" key="1">
    <source>
        <dbReference type="EMBL" id="SUP60718.1"/>
    </source>
</evidence>
<proteinExistence type="predicted"/>
<accession>A0A380P740</accession>
<gene>
    <name evidence="1" type="ORF">NCTC7807_04789</name>
</gene>
<dbReference type="Proteomes" id="UP000254150">
    <property type="component" value="Unassembled WGS sequence"/>
</dbReference>
<dbReference type="AlphaFoldDB" id="A0A380P740"/>
<reference evidence="1 2" key="1">
    <citation type="submission" date="2018-06" db="EMBL/GenBank/DDBJ databases">
        <authorList>
            <consortium name="Pathogen Informatics"/>
            <person name="Doyle S."/>
        </authorList>
    </citation>
    <scope>NUCLEOTIDE SEQUENCE [LARGE SCALE GENOMIC DNA]</scope>
    <source>
        <strain evidence="1 2">NCTC7807</strain>
    </source>
</reference>
<name>A0A380P740_STRGR</name>
<dbReference type="EMBL" id="UHID01000007">
    <property type="protein sequence ID" value="SUP60718.1"/>
    <property type="molecule type" value="Genomic_DNA"/>
</dbReference>
<organism evidence="1 2">
    <name type="scientific">Streptomyces griseus</name>
    <dbReference type="NCBI Taxonomy" id="1911"/>
    <lineage>
        <taxon>Bacteria</taxon>
        <taxon>Bacillati</taxon>
        <taxon>Actinomycetota</taxon>
        <taxon>Actinomycetes</taxon>
        <taxon>Kitasatosporales</taxon>
        <taxon>Streptomycetaceae</taxon>
        <taxon>Streptomyces</taxon>
    </lineage>
</organism>